<evidence type="ECO:0000259" key="2">
    <source>
        <dbReference type="Pfam" id="PF14341"/>
    </source>
</evidence>
<dbReference type="Pfam" id="PF14341">
    <property type="entry name" value="PilX_N"/>
    <property type="match status" value="1"/>
</dbReference>
<dbReference type="EMBL" id="CP038026">
    <property type="protein sequence ID" value="QBQ38916.1"/>
    <property type="molecule type" value="Genomic_DNA"/>
</dbReference>
<name>A0ABX5SHF5_9BURK</name>
<keyword evidence="4" id="KW-1185">Reference proteome</keyword>
<feature type="domain" description="Type 4 fimbrial biogenesis protein PilX N-terminal" evidence="2">
    <location>
        <begin position="19"/>
        <end position="65"/>
    </location>
</feature>
<evidence type="ECO:0000313" key="4">
    <source>
        <dbReference type="Proteomes" id="UP000294359"/>
    </source>
</evidence>
<evidence type="ECO:0000313" key="3">
    <source>
        <dbReference type="EMBL" id="QBQ38916.1"/>
    </source>
</evidence>
<organism evidence="3 4">
    <name type="scientific">Pseudoduganella plicata</name>
    <dbReference type="NCBI Taxonomy" id="321984"/>
    <lineage>
        <taxon>Bacteria</taxon>
        <taxon>Pseudomonadati</taxon>
        <taxon>Pseudomonadota</taxon>
        <taxon>Betaproteobacteria</taxon>
        <taxon>Burkholderiales</taxon>
        <taxon>Oxalobacteraceae</taxon>
        <taxon>Telluria group</taxon>
        <taxon>Pseudoduganella</taxon>
    </lineage>
</organism>
<dbReference type="Proteomes" id="UP000294359">
    <property type="component" value="Chromosome"/>
</dbReference>
<sequence length="206" mass="21891">MDVPRRWTGPRWRRWGRQRGVTLVVGLLMLAAVLLLAASATDMALMGEKSARAERDRHIALQSAEDALMDAELDIEGVAAVPAERRALFGAADAFSPGPGAACGVGLALGLCARSAPGEPPPWQAVDPGGGTGVPLGTFTGVEAETGEGFLPLRRPRYIVERLPYRPPGAEVGADDGYLYRVTAIGFGSREGTQVVLQATYRRHDD</sequence>
<dbReference type="Pfam" id="PF13681">
    <property type="entry name" value="PilX"/>
    <property type="match status" value="1"/>
</dbReference>
<accession>A0ABX5SHF5</accession>
<proteinExistence type="predicted"/>
<dbReference type="InterPro" id="IPR025205">
    <property type="entry name" value="PilX/PilW_C"/>
</dbReference>
<feature type="domain" description="PilX/PilW C-terminal" evidence="1">
    <location>
        <begin position="110"/>
        <end position="203"/>
    </location>
</feature>
<evidence type="ECO:0000259" key="1">
    <source>
        <dbReference type="Pfam" id="PF13681"/>
    </source>
</evidence>
<gene>
    <name evidence="3" type="ORF">E1742_24245</name>
</gene>
<dbReference type="InterPro" id="IPR025746">
    <property type="entry name" value="PilX_N_dom"/>
</dbReference>
<protein>
    <submittedName>
        <fullName evidence="3">Pilus assembly protein</fullName>
    </submittedName>
</protein>
<reference evidence="3 4" key="1">
    <citation type="submission" date="2019-03" db="EMBL/GenBank/DDBJ databases">
        <title>Draft Genome Sequences of Six Type Strains of the Genus Massilia.</title>
        <authorList>
            <person name="Miess H."/>
            <person name="Frediansyhah A."/>
            <person name="Gross H."/>
        </authorList>
    </citation>
    <scope>NUCLEOTIDE SEQUENCE [LARGE SCALE GENOMIC DNA]</scope>
    <source>
        <strain evidence="3 4">DSM 17505</strain>
    </source>
</reference>